<proteinExistence type="predicted"/>
<feature type="repeat" description="Cell wall-binding" evidence="2">
    <location>
        <begin position="298"/>
        <end position="317"/>
    </location>
</feature>
<evidence type="ECO:0000256" key="1">
    <source>
        <dbReference type="ARBA" id="ARBA00022737"/>
    </source>
</evidence>
<keyword evidence="1" id="KW-0677">Repeat</keyword>
<dbReference type="AlphaFoldDB" id="A0AAX0NA00"/>
<organism evidence="4 5">
    <name type="scientific">Streptococcus mitis</name>
    <dbReference type="NCBI Taxonomy" id="28037"/>
    <lineage>
        <taxon>Bacteria</taxon>
        <taxon>Bacillati</taxon>
        <taxon>Bacillota</taxon>
        <taxon>Bacilli</taxon>
        <taxon>Lactobacillales</taxon>
        <taxon>Streptococcaceae</taxon>
        <taxon>Streptococcus</taxon>
        <taxon>Streptococcus mitis group</taxon>
    </lineage>
</organism>
<protein>
    <submittedName>
        <fullName evidence="4">Uncharacterized protein</fullName>
    </submittedName>
</protein>
<name>A0AAX0NA00_STRMT</name>
<dbReference type="Pfam" id="PF19127">
    <property type="entry name" value="Choline_bind_3"/>
    <property type="match status" value="2"/>
</dbReference>
<feature type="repeat" description="Cell wall-binding" evidence="2">
    <location>
        <begin position="199"/>
        <end position="218"/>
    </location>
</feature>
<evidence type="ECO:0000313" key="4">
    <source>
        <dbReference type="EMBL" id="ORO90293.1"/>
    </source>
</evidence>
<accession>A0AAX0NA00</accession>
<feature type="repeat" description="Cell wall-binding" evidence="2">
    <location>
        <begin position="238"/>
        <end position="257"/>
    </location>
</feature>
<feature type="chain" id="PRO_5043813338" evidence="3">
    <location>
        <begin position="27"/>
        <end position="335"/>
    </location>
</feature>
<keyword evidence="3" id="KW-0732">Signal</keyword>
<feature type="repeat" description="Cell wall-binding" evidence="2">
    <location>
        <begin position="278"/>
        <end position="297"/>
    </location>
</feature>
<dbReference type="SUPFAM" id="SSF69360">
    <property type="entry name" value="Cell wall binding repeat"/>
    <property type="match status" value="1"/>
</dbReference>
<dbReference type="Gene3D" id="2.10.270.20">
    <property type="match status" value="1"/>
</dbReference>
<evidence type="ECO:0000313" key="5">
    <source>
        <dbReference type="Proteomes" id="UP000193441"/>
    </source>
</evidence>
<dbReference type="PROSITE" id="PS51170">
    <property type="entry name" value="CW"/>
    <property type="match status" value="5"/>
</dbReference>
<feature type="repeat" description="Cell wall-binding" evidence="2">
    <location>
        <begin position="258"/>
        <end position="277"/>
    </location>
</feature>
<dbReference type="Gene3D" id="2.10.270.10">
    <property type="entry name" value="Cholin Binding"/>
    <property type="match status" value="1"/>
</dbReference>
<dbReference type="Pfam" id="PF01473">
    <property type="entry name" value="Choline_bind_1"/>
    <property type="match status" value="1"/>
</dbReference>
<gene>
    <name evidence="4" type="ORF">B7701_03445</name>
</gene>
<evidence type="ECO:0000256" key="3">
    <source>
        <dbReference type="SAM" id="SignalP"/>
    </source>
</evidence>
<dbReference type="Proteomes" id="UP000193441">
    <property type="component" value="Unassembled WGS sequence"/>
</dbReference>
<sequence>MVKNNRRFPMKSKVLKILLGASLAGTALVGARVTEVKASETNVYTTVVWVTKQEDGKEKILKNAQSYDSSKPETSSPGTFSGYQFDTSSIDGTVLKHYFKPAVTVTGDKVDGLSVKPDIVKPFKDTVKGTSWLVMESDGTSRELKVFLPANAAKKAEEVEHGTFKGYRFVETKIDQGIRKHWFVKDDSVTGTEKVEEKLTGWQYIADKWYFFDQDGVKKTGWVNDGSWYYLAADGSMQTGWKFISGKWYYLNSAGSMQTGWLNQGGKWYYLYSDGAMATGWAKVDGVWYYLNTSGVLVTGWFQAGGKWYYAYSSGALAVNTTINGYILNANGEWV</sequence>
<feature type="signal peptide" evidence="3">
    <location>
        <begin position="1"/>
        <end position="26"/>
    </location>
</feature>
<evidence type="ECO:0000256" key="2">
    <source>
        <dbReference type="PROSITE-ProRule" id="PRU00591"/>
    </source>
</evidence>
<reference evidence="4 5" key="1">
    <citation type="journal article" date="2016" name="Eur. J. Clin. Microbiol. Infect. Dis.">
        <title>Whole genome sequencing as a tool for phylogenetic analysis of clinical strains of Mitis group streptococci.</title>
        <authorList>
            <person name="Rasmussen L.H."/>
            <person name="Dargis R."/>
            <person name="Hojholt K."/>
            <person name="Christensen J.J."/>
            <person name="Skovgaard O."/>
            <person name="Justesen U.S."/>
            <person name="Rosenvinge F.S."/>
            <person name="Moser C."/>
            <person name="Lukjancenko O."/>
            <person name="Rasmussen S."/>
            <person name="Nielsen X.C."/>
        </authorList>
    </citation>
    <scope>NUCLEOTIDE SEQUENCE [LARGE SCALE GENOMIC DNA]</scope>
    <source>
        <strain evidence="4 5">RH_50738_11</strain>
    </source>
</reference>
<dbReference type="EMBL" id="NCVE01000024">
    <property type="protein sequence ID" value="ORO90293.1"/>
    <property type="molecule type" value="Genomic_DNA"/>
</dbReference>
<dbReference type="InterPro" id="IPR018337">
    <property type="entry name" value="Cell_wall/Cho-bd_repeat"/>
</dbReference>
<comment type="caution">
    <text evidence="4">The sequence shown here is derived from an EMBL/GenBank/DDBJ whole genome shotgun (WGS) entry which is preliminary data.</text>
</comment>